<protein>
    <recommendedName>
        <fullName evidence="4">Transmembrane protein</fullName>
    </recommendedName>
</protein>
<keyword evidence="1" id="KW-0472">Membrane</keyword>
<dbReference type="Proteomes" id="UP000615455">
    <property type="component" value="Unassembled WGS sequence"/>
</dbReference>
<feature type="transmembrane region" description="Helical" evidence="1">
    <location>
        <begin position="46"/>
        <end position="72"/>
    </location>
</feature>
<name>A0ABQ1FIU1_9BACL</name>
<proteinExistence type="predicted"/>
<keyword evidence="1" id="KW-0812">Transmembrane</keyword>
<evidence type="ECO:0000313" key="2">
    <source>
        <dbReference type="EMBL" id="GGA17139.1"/>
    </source>
</evidence>
<evidence type="ECO:0008006" key="4">
    <source>
        <dbReference type="Google" id="ProtNLM"/>
    </source>
</evidence>
<keyword evidence="3" id="KW-1185">Reference proteome</keyword>
<accession>A0ABQ1FIU1</accession>
<comment type="caution">
    <text evidence="2">The sequence shown here is derived from an EMBL/GenBank/DDBJ whole genome shotgun (WGS) entry which is preliminary data.</text>
</comment>
<evidence type="ECO:0000256" key="1">
    <source>
        <dbReference type="SAM" id="Phobius"/>
    </source>
</evidence>
<reference evidence="3" key="1">
    <citation type="journal article" date="2019" name="Int. J. Syst. Evol. Microbiol.">
        <title>The Global Catalogue of Microorganisms (GCM) 10K type strain sequencing project: providing services to taxonomists for standard genome sequencing and annotation.</title>
        <authorList>
            <consortium name="The Broad Institute Genomics Platform"/>
            <consortium name="The Broad Institute Genome Sequencing Center for Infectious Disease"/>
            <person name="Wu L."/>
            <person name="Ma J."/>
        </authorList>
    </citation>
    <scope>NUCLEOTIDE SEQUENCE [LARGE SCALE GENOMIC DNA]</scope>
    <source>
        <strain evidence="3">CGMCC 1.15043</strain>
    </source>
</reference>
<evidence type="ECO:0000313" key="3">
    <source>
        <dbReference type="Proteomes" id="UP000615455"/>
    </source>
</evidence>
<dbReference type="EMBL" id="BMHE01000093">
    <property type="protein sequence ID" value="GGA17139.1"/>
    <property type="molecule type" value="Genomic_DNA"/>
</dbReference>
<keyword evidence="1" id="KW-1133">Transmembrane helix</keyword>
<gene>
    <name evidence="2" type="ORF">GCM10008018_71830</name>
</gene>
<organism evidence="2 3">
    <name type="scientific">Paenibacillus marchantiophytorum</name>
    <dbReference type="NCBI Taxonomy" id="1619310"/>
    <lineage>
        <taxon>Bacteria</taxon>
        <taxon>Bacillati</taxon>
        <taxon>Bacillota</taxon>
        <taxon>Bacilli</taxon>
        <taxon>Bacillales</taxon>
        <taxon>Paenibacillaceae</taxon>
        <taxon>Paenibacillus</taxon>
    </lineage>
</organism>
<sequence>MLEIQLLEFVKISNLLVFDYIRAFEFVRAEFVRGRDCWLLLGAGCWVWMLGARCWVLGSGFWVLGSGFWVLARLE</sequence>